<dbReference type="InterPro" id="IPR035396">
    <property type="entry name" value="Bac_rhamnosid6H"/>
</dbReference>
<dbReference type="Gene3D" id="1.50.10.10">
    <property type="match status" value="1"/>
</dbReference>
<dbReference type="EMBL" id="CP055902">
    <property type="protein sequence ID" value="QKX63152.1"/>
    <property type="molecule type" value="Genomic_DNA"/>
</dbReference>
<dbReference type="Pfam" id="PF17389">
    <property type="entry name" value="Bac_rhamnosid6H"/>
    <property type="match status" value="1"/>
</dbReference>
<sequence>MVNFPLFAAILAALCSSIASAECWRDTECDGPAQAAFPGPWEDGFFVPDTRTLSPVRVLDGDLRQLGNWSPENIPNLSSNGSLYIFDWGLEVGGVVTIEFVANGTGSLGIAFSETSNFTGYMSDESNGGSGHDGALYTDISTSTGEDGQTVYKYTVPDDKARGGFRYLSLYTITNSTLDVSVRNMTVELPFHPNWGNMRAYGGYFHSSDDLLNRIWYGAAFTVQTNIMPTNTARVFPCLDYGWENNADLDTDGPGLGAGNKRDRAVWAADFGMALRSAAIALGDMNTLKRSLQLQYNVQQTTGELPWVPPPINIFGSDTYHMATLLATYDYILFSGDTDWLTQRWDKFMLGMSFARQKIDSSGLINVTGGNNWGRTAVSTGHTTDGNMLLYGCLLRGAEMSSWMNDTIGTQWLAQAETLKQAILERNWDPSVGAFWNTEEDHSNHCQDGNSMALYWNAVDKSHASNISNYLSTQWTPIGASCSELPGSIVMYTEGYEIKGHLAVGHSRRALDLIRRSWGWNLENPYGTESTFVEGYNLDGSWRYRDDSYSKNGSYTAHALGWSTGPVDALNSYIIGLRPSRPGGEEWILEPQFGDLQSAEGGFTTPLGKFSSGWMLEHNGTGFSVWLNTPEETTGQITLPQFAGARHYQVTLDGQTVVNGSSITIDVAGGKHQISAKY</sequence>
<gene>
    <name evidence="4" type="ORF">TRUGW13939_10321</name>
</gene>
<dbReference type="InterPro" id="IPR035398">
    <property type="entry name" value="Bac_rhamnosid_C"/>
</dbReference>
<reference evidence="5" key="1">
    <citation type="submission" date="2020-06" db="EMBL/GenBank/DDBJ databases">
        <title>A chromosome-scale genome assembly of Talaromyces rugulosus W13939.</title>
        <authorList>
            <person name="Wang B."/>
            <person name="Guo L."/>
            <person name="Ye K."/>
            <person name="Wang L."/>
        </authorList>
    </citation>
    <scope>NUCLEOTIDE SEQUENCE [LARGE SCALE GENOMIC DNA]</scope>
    <source>
        <strain evidence="5">W13939</strain>
    </source>
</reference>
<keyword evidence="5" id="KW-1185">Reference proteome</keyword>
<dbReference type="Gene3D" id="2.60.420.10">
    <property type="entry name" value="Maltose phosphorylase, domain 3"/>
    <property type="match status" value="1"/>
</dbReference>
<dbReference type="InterPro" id="IPR012341">
    <property type="entry name" value="6hp_glycosidase-like_sf"/>
</dbReference>
<dbReference type="SUPFAM" id="SSF48208">
    <property type="entry name" value="Six-hairpin glycosidases"/>
    <property type="match status" value="1"/>
</dbReference>
<dbReference type="GO" id="GO:0003824">
    <property type="term" value="F:catalytic activity"/>
    <property type="evidence" value="ECO:0007669"/>
    <property type="project" value="UniProtKB-ARBA"/>
</dbReference>
<dbReference type="Proteomes" id="UP000509510">
    <property type="component" value="Chromosome V"/>
</dbReference>
<dbReference type="AlphaFoldDB" id="A0A7H8R9W2"/>
<feature type="signal peptide" evidence="1">
    <location>
        <begin position="1"/>
        <end position="21"/>
    </location>
</feature>
<evidence type="ECO:0000259" key="2">
    <source>
        <dbReference type="Pfam" id="PF17389"/>
    </source>
</evidence>
<dbReference type="PANTHER" id="PTHR34987">
    <property type="entry name" value="C, PUTATIVE (AFU_ORTHOLOGUE AFUA_3G02880)-RELATED"/>
    <property type="match status" value="1"/>
</dbReference>
<evidence type="ECO:0000313" key="4">
    <source>
        <dbReference type="EMBL" id="QKX63152.1"/>
    </source>
</evidence>
<evidence type="ECO:0008006" key="6">
    <source>
        <dbReference type="Google" id="ProtNLM"/>
    </source>
</evidence>
<feature type="chain" id="PRO_5028849901" description="Alpha-L-rhamnosidase six-hairpin glycosidase domain-containing protein" evidence="1">
    <location>
        <begin position="22"/>
        <end position="678"/>
    </location>
</feature>
<feature type="domain" description="Alpha-L-rhamnosidase six-hairpin glycosidase" evidence="2">
    <location>
        <begin position="261"/>
        <end position="466"/>
    </location>
</feature>
<dbReference type="Pfam" id="PF17390">
    <property type="entry name" value="Bac_rhamnosid_C"/>
    <property type="match status" value="1"/>
</dbReference>
<dbReference type="PANTHER" id="PTHR34987:SF5">
    <property type="entry name" value="ALPHA-RHAMNOSIDASE"/>
    <property type="match status" value="1"/>
</dbReference>
<dbReference type="GeneID" id="55997801"/>
<keyword evidence="1" id="KW-0732">Signal</keyword>
<feature type="domain" description="Alpha-L-rhamnosidase C-terminal" evidence="3">
    <location>
        <begin position="576"/>
        <end position="646"/>
    </location>
</feature>
<dbReference type="KEGG" id="trg:TRUGW13939_10321"/>
<evidence type="ECO:0000313" key="5">
    <source>
        <dbReference type="Proteomes" id="UP000509510"/>
    </source>
</evidence>
<evidence type="ECO:0000259" key="3">
    <source>
        <dbReference type="Pfam" id="PF17390"/>
    </source>
</evidence>
<accession>A0A7H8R9W2</accession>
<dbReference type="RefSeq" id="XP_035349326.1">
    <property type="nucleotide sequence ID" value="XM_035493433.1"/>
</dbReference>
<protein>
    <recommendedName>
        <fullName evidence="6">Alpha-L-rhamnosidase six-hairpin glycosidase domain-containing protein</fullName>
    </recommendedName>
</protein>
<name>A0A7H8R9W2_TALRU</name>
<organism evidence="4 5">
    <name type="scientific">Talaromyces rugulosus</name>
    <name type="common">Penicillium rugulosum</name>
    <dbReference type="NCBI Taxonomy" id="121627"/>
    <lineage>
        <taxon>Eukaryota</taxon>
        <taxon>Fungi</taxon>
        <taxon>Dikarya</taxon>
        <taxon>Ascomycota</taxon>
        <taxon>Pezizomycotina</taxon>
        <taxon>Eurotiomycetes</taxon>
        <taxon>Eurotiomycetidae</taxon>
        <taxon>Eurotiales</taxon>
        <taxon>Trichocomaceae</taxon>
        <taxon>Talaromyces</taxon>
        <taxon>Talaromyces sect. Islandici</taxon>
    </lineage>
</organism>
<dbReference type="OrthoDB" id="10036721at2759"/>
<evidence type="ECO:0000256" key="1">
    <source>
        <dbReference type="SAM" id="SignalP"/>
    </source>
</evidence>
<dbReference type="GO" id="GO:0005975">
    <property type="term" value="P:carbohydrate metabolic process"/>
    <property type="evidence" value="ECO:0007669"/>
    <property type="project" value="InterPro"/>
</dbReference>
<dbReference type="InterPro" id="IPR008928">
    <property type="entry name" value="6-hairpin_glycosidase_sf"/>
</dbReference>
<proteinExistence type="predicted"/>